<dbReference type="EMBL" id="VIWY01000002">
    <property type="protein sequence ID" value="TWG24623.1"/>
    <property type="molecule type" value="Genomic_DNA"/>
</dbReference>
<evidence type="ECO:0000256" key="1">
    <source>
        <dbReference type="ARBA" id="ARBA00010641"/>
    </source>
</evidence>
<dbReference type="PANTHER" id="PTHR47756">
    <property type="entry name" value="BLL6612 PROTEIN-RELATED"/>
    <property type="match status" value="1"/>
</dbReference>
<comment type="caution">
    <text evidence="9">The sequence shown here is derived from an EMBL/GenBank/DDBJ whole genome shotgun (WGS) entry which is preliminary data.</text>
</comment>
<evidence type="ECO:0000256" key="7">
    <source>
        <dbReference type="SAM" id="MobiDB-lite"/>
    </source>
</evidence>
<dbReference type="InterPro" id="IPR004107">
    <property type="entry name" value="Integrase_SAM-like_N"/>
</dbReference>
<dbReference type="InterPro" id="IPR046531">
    <property type="entry name" value="DUF6596"/>
</dbReference>
<dbReference type="PANTHER" id="PTHR47756:SF1">
    <property type="entry name" value="BLL0085 PROTEIN"/>
    <property type="match status" value="1"/>
</dbReference>
<keyword evidence="5" id="KW-0804">Transcription</keyword>
<feature type="compositionally biased region" description="Low complexity" evidence="7">
    <location>
        <begin position="503"/>
        <end position="517"/>
    </location>
</feature>
<keyword evidence="3" id="KW-0731">Sigma factor</keyword>
<dbReference type="RefSeq" id="WP_122977705.1">
    <property type="nucleotide sequence ID" value="NZ_BOMX01000111.1"/>
</dbReference>
<dbReference type="GO" id="GO:0003677">
    <property type="term" value="F:DNA binding"/>
    <property type="evidence" value="ECO:0007669"/>
    <property type="project" value="UniProtKB-UniRule"/>
</dbReference>
<dbReference type="PROSITE" id="PS51900">
    <property type="entry name" value="CB"/>
    <property type="match status" value="1"/>
</dbReference>
<dbReference type="InterPro" id="IPR013324">
    <property type="entry name" value="RNA_pol_sigma_r3/r4-like"/>
</dbReference>
<dbReference type="InterPro" id="IPR010998">
    <property type="entry name" value="Integrase_recombinase_N"/>
</dbReference>
<evidence type="ECO:0000256" key="5">
    <source>
        <dbReference type="ARBA" id="ARBA00023163"/>
    </source>
</evidence>
<dbReference type="Gene3D" id="1.10.150.130">
    <property type="match status" value="1"/>
</dbReference>
<dbReference type="OrthoDB" id="3206561at2"/>
<dbReference type="SUPFAM" id="SSF88659">
    <property type="entry name" value="Sigma3 and sigma4 domains of RNA polymerase sigma factors"/>
    <property type="match status" value="1"/>
</dbReference>
<dbReference type="SUPFAM" id="SSF56349">
    <property type="entry name" value="DNA breaking-rejoining enzymes"/>
    <property type="match status" value="1"/>
</dbReference>
<dbReference type="GO" id="GO:0016987">
    <property type="term" value="F:sigma factor activity"/>
    <property type="evidence" value="ECO:0007669"/>
    <property type="project" value="UniProtKB-KW"/>
</dbReference>
<dbReference type="Pfam" id="PF02899">
    <property type="entry name" value="Phage_int_SAM_1"/>
    <property type="match status" value="1"/>
</dbReference>
<dbReference type="InterPro" id="IPR013249">
    <property type="entry name" value="RNA_pol_sigma70_r4_t2"/>
</dbReference>
<accession>A0A561WLA1</accession>
<dbReference type="Pfam" id="PF20239">
    <property type="entry name" value="DUF6596"/>
    <property type="match status" value="1"/>
</dbReference>
<comment type="similarity">
    <text evidence="1">Belongs to the sigma-70 factor family. ECF subfamily.</text>
</comment>
<evidence type="ECO:0000313" key="10">
    <source>
        <dbReference type="Proteomes" id="UP000320239"/>
    </source>
</evidence>
<dbReference type="GO" id="GO:0006352">
    <property type="term" value="P:DNA-templated transcription initiation"/>
    <property type="evidence" value="ECO:0007669"/>
    <property type="project" value="InterPro"/>
</dbReference>
<reference evidence="9 10" key="1">
    <citation type="submission" date="2019-06" db="EMBL/GenBank/DDBJ databases">
        <title>Sequencing the genomes of 1000 actinobacteria strains.</title>
        <authorList>
            <person name="Klenk H.-P."/>
        </authorList>
    </citation>
    <scope>NUCLEOTIDE SEQUENCE [LARGE SCALE GENOMIC DNA]</scope>
    <source>
        <strain evidence="9 10">DSM 43866</strain>
    </source>
</reference>
<gene>
    <name evidence="9" type="ORF">FHX34_1021183</name>
</gene>
<dbReference type="InterPro" id="IPR007627">
    <property type="entry name" value="RNA_pol_sigma70_r2"/>
</dbReference>
<dbReference type="Gene3D" id="1.10.10.10">
    <property type="entry name" value="Winged helix-like DNA-binding domain superfamily/Winged helix DNA-binding domain"/>
    <property type="match status" value="1"/>
</dbReference>
<dbReference type="Gene3D" id="1.10.1740.10">
    <property type="match status" value="1"/>
</dbReference>
<proteinExistence type="inferred from homology"/>
<dbReference type="SUPFAM" id="SSF88946">
    <property type="entry name" value="Sigma2 domain of RNA polymerase sigma factors"/>
    <property type="match status" value="1"/>
</dbReference>
<name>A0A561WLA1_ACTTI</name>
<feature type="domain" description="Core-binding (CB)" evidence="8">
    <location>
        <begin position="398"/>
        <end position="475"/>
    </location>
</feature>
<dbReference type="InterPro" id="IPR013325">
    <property type="entry name" value="RNA_pol_sigma_r2"/>
</dbReference>
<evidence type="ECO:0000313" key="9">
    <source>
        <dbReference type="EMBL" id="TWG24623.1"/>
    </source>
</evidence>
<evidence type="ECO:0000256" key="4">
    <source>
        <dbReference type="ARBA" id="ARBA00023125"/>
    </source>
</evidence>
<dbReference type="Proteomes" id="UP000320239">
    <property type="component" value="Unassembled WGS sequence"/>
</dbReference>
<evidence type="ECO:0000256" key="6">
    <source>
        <dbReference type="PROSITE-ProRule" id="PRU01248"/>
    </source>
</evidence>
<keyword evidence="4 6" id="KW-0238">DNA-binding</keyword>
<protein>
    <submittedName>
        <fullName evidence="9">RNA polymerase sigma factor (Sigma-70 family)</fullName>
    </submittedName>
</protein>
<evidence type="ECO:0000256" key="3">
    <source>
        <dbReference type="ARBA" id="ARBA00023082"/>
    </source>
</evidence>
<sequence length="633" mass="68322">MTDLSATVGVVWKQESARIVAGLLRLVHDVGLAEELAQDAVVAALQQWPVTGIPDNPGAWLTTTAKRRAVDHIRRSRTRERLAPDLARAPEPTGDDVLRLMFTSCHPVLPTEARVALTLRVVAGLSPAEIARAFLVSEQVIGQRIAAAKRTLAEAGVAYQPSAQLSSVLEVVYLIFNEGYAATSGSDLIRADLCLEALRLGRMLAVLAPDQAEVHGLVALMEIQQSRSAARTGPAGEPIPLHEQNRGRWDQLLIRRGFAAMLRAREAGGPIGPYVLQAAIAVCHVAEDTDWVRISALYQTLERLLPTPVVRLNRAVAVAFAHGPQAGLDLLDELRADPQMADYHLLPGVRGDLLVRLGHPTQARHELQRAASLARNTAERDFLLRRAAALDVPEEPGRLLGPAVAEFLAPRSPATARAYGQTLHRIARLAGERTPLADLTPTRLTEIVALSWPDVSPRTWNRHVAAIRSFTAWSGDPSLAATLRPRPLPTADPGGPASGPGRGAAAMSDRPAAGGASGAPALRERVLWCLLRESAAKVGAVLALNVEDLDLDDRSARDKTIVWRSGTARLLPELIAGRTRGPLFLSERRPGPGRPPAAADLCPETGRRRLSYERAAYLCKRMTGHTLDRLRAV</sequence>
<feature type="region of interest" description="Disordered" evidence="7">
    <location>
        <begin position="481"/>
        <end position="517"/>
    </location>
</feature>
<keyword evidence="10" id="KW-1185">Reference proteome</keyword>
<evidence type="ECO:0000256" key="2">
    <source>
        <dbReference type="ARBA" id="ARBA00023015"/>
    </source>
</evidence>
<keyword evidence="2" id="KW-0805">Transcription regulation</keyword>
<dbReference type="GO" id="GO:0015074">
    <property type="term" value="P:DNA integration"/>
    <property type="evidence" value="ECO:0007669"/>
    <property type="project" value="InterPro"/>
</dbReference>
<dbReference type="InterPro" id="IPR036388">
    <property type="entry name" value="WH-like_DNA-bd_sf"/>
</dbReference>
<dbReference type="InterPro" id="IPR011010">
    <property type="entry name" value="DNA_brk_join_enz"/>
</dbReference>
<evidence type="ECO:0000259" key="8">
    <source>
        <dbReference type="PROSITE" id="PS51900"/>
    </source>
</evidence>
<dbReference type="InterPro" id="IPR044068">
    <property type="entry name" value="CB"/>
</dbReference>
<dbReference type="Pfam" id="PF08281">
    <property type="entry name" value="Sigma70_r4_2"/>
    <property type="match status" value="1"/>
</dbReference>
<dbReference type="AlphaFoldDB" id="A0A561WLA1"/>
<organism evidence="9 10">
    <name type="scientific">Actinoplanes teichomyceticus</name>
    <dbReference type="NCBI Taxonomy" id="1867"/>
    <lineage>
        <taxon>Bacteria</taxon>
        <taxon>Bacillati</taxon>
        <taxon>Actinomycetota</taxon>
        <taxon>Actinomycetes</taxon>
        <taxon>Micromonosporales</taxon>
        <taxon>Micromonosporaceae</taxon>
        <taxon>Actinoplanes</taxon>
    </lineage>
</organism>
<dbReference type="Pfam" id="PF04542">
    <property type="entry name" value="Sigma70_r2"/>
    <property type="match status" value="1"/>
</dbReference>